<protein>
    <submittedName>
        <fullName evidence="2">Uncharacterized protein</fullName>
    </submittedName>
</protein>
<name>A0A919RM38_9ACTN</name>
<accession>A0A919RM38</accession>
<dbReference type="Proteomes" id="UP000606172">
    <property type="component" value="Unassembled WGS sequence"/>
</dbReference>
<dbReference type="RefSeq" id="WP_204030743.1">
    <property type="nucleotide sequence ID" value="NZ_BOOW01000037.1"/>
</dbReference>
<evidence type="ECO:0000313" key="3">
    <source>
        <dbReference type="Proteomes" id="UP000606172"/>
    </source>
</evidence>
<feature type="region of interest" description="Disordered" evidence="1">
    <location>
        <begin position="70"/>
        <end position="104"/>
    </location>
</feature>
<sequence length="104" mass="11839">MSIRLRSAQLEQLRRQWPDWFIWNSDAGNWYATRRGAVSGSQPFDGYANTVDADTAAILIGKLQRQAQLSAEHKDSEFPHERMNFDHTDTFADKSPGRLAGSDR</sequence>
<organism evidence="2 3">
    <name type="scientific">Sinosporangium siamense</name>
    <dbReference type="NCBI Taxonomy" id="1367973"/>
    <lineage>
        <taxon>Bacteria</taxon>
        <taxon>Bacillati</taxon>
        <taxon>Actinomycetota</taxon>
        <taxon>Actinomycetes</taxon>
        <taxon>Streptosporangiales</taxon>
        <taxon>Streptosporangiaceae</taxon>
        <taxon>Sinosporangium</taxon>
    </lineage>
</organism>
<proteinExistence type="predicted"/>
<evidence type="ECO:0000256" key="1">
    <source>
        <dbReference type="SAM" id="MobiDB-lite"/>
    </source>
</evidence>
<gene>
    <name evidence="2" type="ORF">Ssi02_59430</name>
</gene>
<dbReference type="EMBL" id="BOOW01000037">
    <property type="protein sequence ID" value="GII95712.1"/>
    <property type="molecule type" value="Genomic_DNA"/>
</dbReference>
<comment type="caution">
    <text evidence="2">The sequence shown here is derived from an EMBL/GenBank/DDBJ whole genome shotgun (WGS) entry which is preliminary data.</text>
</comment>
<keyword evidence="3" id="KW-1185">Reference proteome</keyword>
<evidence type="ECO:0000313" key="2">
    <source>
        <dbReference type="EMBL" id="GII95712.1"/>
    </source>
</evidence>
<dbReference type="AlphaFoldDB" id="A0A919RM38"/>
<reference evidence="2" key="1">
    <citation type="submission" date="2021-01" db="EMBL/GenBank/DDBJ databases">
        <title>Whole genome shotgun sequence of Sinosporangium siamense NBRC 109515.</title>
        <authorList>
            <person name="Komaki H."/>
            <person name="Tamura T."/>
        </authorList>
    </citation>
    <scope>NUCLEOTIDE SEQUENCE</scope>
    <source>
        <strain evidence="2">NBRC 109515</strain>
    </source>
</reference>
<feature type="compositionally biased region" description="Basic and acidic residues" evidence="1">
    <location>
        <begin position="71"/>
        <end position="104"/>
    </location>
</feature>